<evidence type="ECO:0000313" key="1">
    <source>
        <dbReference type="EMBL" id="SBV93290.1"/>
    </source>
</evidence>
<dbReference type="AlphaFoldDB" id="A0A212J1J4"/>
<sequence>MIMPCFDFMRFFSFFIGDDQAKAAPWPEGDADSIMQIFYVIIPMNLKIALTGQAMNKLKSDNSIIYG</sequence>
<proteinExistence type="predicted"/>
<dbReference type="RefSeq" id="WP_296966780.1">
    <property type="nucleotide sequence ID" value="NZ_UPYQ01000009.1"/>
</dbReference>
<name>A0A212J1J4_9BACT</name>
<protein>
    <submittedName>
        <fullName evidence="1">Uncharacterized protein</fullName>
    </submittedName>
</protein>
<accession>A0A212J1J4</accession>
<dbReference type="EMBL" id="FLUP01000001">
    <property type="protein sequence ID" value="SBV93290.1"/>
    <property type="molecule type" value="Genomic_DNA"/>
</dbReference>
<reference evidence="1" key="1">
    <citation type="submission" date="2016-04" db="EMBL/GenBank/DDBJ databases">
        <authorList>
            <person name="Evans L.H."/>
            <person name="Alamgir A."/>
            <person name="Owens N."/>
            <person name="Weber N.D."/>
            <person name="Virtaneva K."/>
            <person name="Barbian K."/>
            <person name="Babar A."/>
            <person name="Rosenke K."/>
        </authorList>
    </citation>
    <scope>NUCLEOTIDE SEQUENCE</scope>
    <source>
        <strain evidence="1">92-2</strain>
    </source>
</reference>
<organism evidence="1">
    <name type="scientific">uncultured Desulfovibrio sp</name>
    <dbReference type="NCBI Taxonomy" id="167968"/>
    <lineage>
        <taxon>Bacteria</taxon>
        <taxon>Pseudomonadati</taxon>
        <taxon>Thermodesulfobacteriota</taxon>
        <taxon>Desulfovibrionia</taxon>
        <taxon>Desulfovibrionales</taxon>
        <taxon>Desulfovibrionaceae</taxon>
        <taxon>Desulfovibrio</taxon>
        <taxon>environmental samples</taxon>
    </lineage>
</organism>
<gene>
    <name evidence="1" type="ORF">KM92DES2_10382</name>
</gene>